<dbReference type="InterPro" id="IPR005358">
    <property type="entry name" value="Puta_zinc/iron-chelating_dom"/>
</dbReference>
<dbReference type="EMBL" id="LS483426">
    <property type="protein sequence ID" value="SQH25528.1"/>
    <property type="molecule type" value="Genomic_DNA"/>
</dbReference>
<keyword evidence="1" id="KW-0282">Flagellum</keyword>
<keyword evidence="1" id="KW-0969">Cilium</keyword>
<name>A0AAX2J685_KINKI</name>
<dbReference type="Pfam" id="PF03692">
    <property type="entry name" value="CxxCxxCC"/>
    <property type="match status" value="1"/>
</dbReference>
<dbReference type="RefSeq" id="WP_072141384.1">
    <property type="nucleotide sequence ID" value="NZ_CP050136.1"/>
</dbReference>
<gene>
    <name evidence="1" type="ORF">NCTC10529_01729</name>
</gene>
<dbReference type="Proteomes" id="UP000248598">
    <property type="component" value="Chromosome 1"/>
</dbReference>
<accession>A0AAX2J685</accession>
<evidence type="ECO:0000313" key="2">
    <source>
        <dbReference type="Proteomes" id="UP000248598"/>
    </source>
</evidence>
<dbReference type="AlphaFoldDB" id="A0AAX2J685"/>
<dbReference type="GeneID" id="97007822"/>
<organism evidence="1 2">
    <name type="scientific">Kingella kingae</name>
    <dbReference type="NCBI Taxonomy" id="504"/>
    <lineage>
        <taxon>Bacteria</taxon>
        <taxon>Pseudomonadati</taxon>
        <taxon>Pseudomonadota</taxon>
        <taxon>Betaproteobacteria</taxon>
        <taxon>Neisseriales</taxon>
        <taxon>Neisseriaceae</taxon>
        <taxon>Kingella</taxon>
    </lineage>
</organism>
<protein>
    <submittedName>
        <fullName evidence="1">Flagellin N-methylase</fullName>
    </submittedName>
</protein>
<sequence length="93" mass="11077">MSKLEPFPCTACGLCCKKKVHLSGQTSWLNRGDGVCRYFDEQTNLCTIYEQRPLVCWVEEYYLQHLTQHYSWQEFVRINLEVCQRFQSECDVD</sequence>
<keyword evidence="1" id="KW-0966">Cell projection</keyword>
<evidence type="ECO:0000313" key="1">
    <source>
        <dbReference type="EMBL" id="SQH25528.1"/>
    </source>
</evidence>
<reference evidence="1 2" key="1">
    <citation type="submission" date="2018-06" db="EMBL/GenBank/DDBJ databases">
        <authorList>
            <consortium name="Pathogen Informatics"/>
            <person name="Doyle S."/>
        </authorList>
    </citation>
    <scope>NUCLEOTIDE SEQUENCE [LARGE SCALE GENOMIC DNA]</scope>
    <source>
        <strain evidence="1 2">NCTC10529</strain>
    </source>
</reference>
<proteinExistence type="predicted"/>